<comment type="caution">
    <text evidence="1">The sequence shown here is derived from an EMBL/GenBank/DDBJ whole genome shotgun (WGS) entry which is preliminary data.</text>
</comment>
<evidence type="ECO:0000313" key="1">
    <source>
        <dbReference type="EMBL" id="GFY76060.1"/>
    </source>
</evidence>
<organism evidence="1 2">
    <name type="scientific">Trichonephila inaurata madagascariensis</name>
    <dbReference type="NCBI Taxonomy" id="2747483"/>
    <lineage>
        <taxon>Eukaryota</taxon>
        <taxon>Metazoa</taxon>
        <taxon>Ecdysozoa</taxon>
        <taxon>Arthropoda</taxon>
        <taxon>Chelicerata</taxon>
        <taxon>Arachnida</taxon>
        <taxon>Araneae</taxon>
        <taxon>Araneomorphae</taxon>
        <taxon>Entelegynae</taxon>
        <taxon>Araneoidea</taxon>
        <taxon>Nephilidae</taxon>
        <taxon>Trichonephila</taxon>
        <taxon>Trichonephila inaurata</taxon>
    </lineage>
</organism>
<gene>
    <name evidence="1" type="ORF">TNIN_31171</name>
</gene>
<name>A0A8X6YN37_9ARAC</name>
<sequence length="109" mass="13191">MIVWLNLYMTFKFKALPVTVQMLQCKAKEVLIHLESRTLKHQEAGMQNLRREGFSLRQRIPICRRLLAYFKDKLVKFQHNVISLRTRYAYEFMNFDMSQNYIVNLESEK</sequence>
<dbReference type="Proteomes" id="UP000886998">
    <property type="component" value="Unassembled WGS sequence"/>
</dbReference>
<accession>A0A8X6YN37</accession>
<dbReference type="AlphaFoldDB" id="A0A8X6YN37"/>
<reference evidence="1" key="1">
    <citation type="submission" date="2020-08" db="EMBL/GenBank/DDBJ databases">
        <title>Multicomponent nature underlies the extraordinary mechanical properties of spider dragline silk.</title>
        <authorList>
            <person name="Kono N."/>
            <person name="Nakamura H."/>
            <person name="Mori M."/>
            <person name="Yoshida Y."/>
            <person name="Ohtoshi R."/>
            <person name="Malay A.D."/>
            <person name="Moran D.A.P."/>
            <person name="Tomita M."/>
            <person name="Numata K."/>
            <person name="Arakawa K."/>
        </authorList>
    </citation>
    <scope>NUCLEOTIDE SEQUENCE</scope>
</reference>
<dbReference type="EMBL" id="BMAV01021745">
    <property type="protein sequence ID" value="GFY76060.1"/>
    <property type="molecule type" value="Genomic_DNA"/>
</dbReference>
<evidence type="ECO:0000313" key="2">
    <source>
        <dbReference type="Proteomes" id="UP000886998"/>
    </source>
</evidence>
<proteinExistence type="predicted"/>
<protein>
    <submittedName>
        <fullName evidence="1">Uncharacterized protein</fullName>
    </submittedName>
</protein>
<keyword evidence="2" id="KW-1185">Reference proteome</keyword>